<dbReference type="GO" id="GO:0006261">
    <property type="term" value="P:DNA-templated DNA replication"/>
    <property type="evidence" value="ECO:0007669"/>
    <property type="project" value="TreeGrafter"/>
</dbReference>
<evidence type="ECO:0000313" key="1">
    <source>
        <dbReference type="EMBL" id="EAV47290.1"/>
    </source>
</evidence>
<comment type="caution">
    <text evidence="1">The sequence shown here is derived from an EMBL/GenBank/DDBJ whole genome shotgun (WGS) entry which is preliminary data.</text>
</comment>
<dbReference type="Pfam" id="PF13177">
    <property type="entry name" value="DNA_pol3_delta2"/>
    <property type="match status" value="1"/>
</dbReference>
<dbReference type="Proteomes" id="UP000054262">
    <property type="component" value="Unassembled WGS sequence"/>
</dbReference>
<accession>A0P6Y0</accession>
<dbReference type="SUPFAM" id="SSF52540">
    <property type="entry name" value="P-loop containing nucleoside triphosphate hydrolases"/>
    <property type="match status" value="1"/>
</dbReference>
<proteinExistence type="predicted"/>
<reference evidence="1 2" key="1">
    <citation type="submission" date="2006-11" db="EMBL/GenBank/DDBJ databases">
        <authorList>
            <person name="Giovannoni S."/>
            <person name="Vergin K."/>
            <person name="Ferriera S."/>
            <person name="Johnson J."/>
            <person name="Kravitz S."/>
            <person name="Beeson K."/>
            <person name="Sutton G."/>
            <person name="Rogers Y.-H."/>
            <person name="Friedman R."/>
            <person name="Frazier M."/>
            <person name="Venter J.C."/>
        </authorList>
    </citation>
    <scope>NUCLEOTIDE SEQUENCE [LARGE SCALE GENOMIC DNA]</scope>
    <source>
        <strain evidence="1 2">HTCC2181</strain>
    </source>
</reference>
<dbReference type="InterPro" id="IPR050238">
    <property type="entry name" value="DNA_Rep/Repair_Clamp_Loader"/>
</dbReference>
<dbReference type="Gene3D" id="3.40.50.300">
    <property type="entry name" value="P-loop containing nucleotide triphosphate hydrolases"/>
    <property type="match status" value="1"/>
</dbReference>
<dbReference type="PANTHER" id="PTHR11669">
    <property type="entry name" value="REPLICATION FACTOR C / DNA POLYMERASE III GAMMA-TAU SUBUNIT"/>
    <property type="match status" value="1"/>
</dbReference>
<dbReference type="InterPro" id="IPR027417">
    <property type="entry name" value="P-loop_NTPase"/>
</dbReference>
<dbReference type="EMBL" id="AAUX01000001">
    <property type="protein sequence ID" value="EAV47290.1"/>
    <property type="molecule type" value="Genomic_DNA"/>
</dbReference>
<dbReference type="PANTHER" id="PTHR11669:SF8">
    <property type="entry name" value="DNA POLYMERASE III SUBUNIT DELTA"/>
    <property type="match status" value="1"/>
</dbReference>
<sequence>MRQYPWYQEQWETLFHDLERFPHALIIHAQDNAVCDDFAQNLCHALLCQNRLADDACGACDNCLWVNNHSHPDFFSVDEEGNETTDKLIPVKVIRSLKNFFELTSHQSHGKKIAYIARAHRMNKESSNALLKIVEEPPNDCLIILSTSQLDAIIPTVKSRSRLVHLHQPVQEDGLAYLHTLNLDMDASTLAFFGNSPVAAINERDTFAHAKSIVRALSEGEALNPDAIKNDWLDYGLAWLVTVMQKWIYDLLLFKLTQEISYFPGEKSALKKLAGQSSLPNMLVFQKKLNEIKAYASKPVNKEINMEVMMMEYRKMFR</sequence>
<organism evidence="1 2">
    <name type="scientific">Methylophilales bacterium HTCC2181</name>
    <dbReference type="NCBI Taxonomy" id="383631"/>
    <lineage>
        <taxon>Bacteria</taxon>
        <taxon>Pseudomonadati</taxon>
        <taxon>Pseudomonadota</taxon>
        <taxon>Betaproteobacteria</taxon>
        <taxon>Nitrosomonadales</taxon>
        <taxon>OM43 clade</taxon>
    </lineage>
</organism>
<keyword evidence="2" id="KW-1185">Reference proteome</keyword>
<dbReference type="AlphaFoldDB" id="A0P6Y0"/>
<evidence type="ECO:0000313" key="2">
    <source>
        <dbReference type="Proteomes" id="UP000054262"/>
    </source>
</evidence>
<protein>
    <submittedName>
        <fullName evidence="1">DNA polymerase III subunit delta</fullName>
    </submittedName>
</protein>
<name>A0P6Y0_9PROT</name>
<gene>
    <name evidence="1" type="ORF">MB2181_04415</name>
</gene>
<dbReference type="OrthoDB" id="9811073at2"/>